<reference evidence="2 3" key="1">
    <citation type="submission" date="2016-10" db="EMBL/GenBank/DDBJ databases">
        <title>Draft genome sequence of Coniochaeta ligniaria NRRL30616, a lignocellulolytic fungus for bioabatement of inhibitors in plant biomass hydrolysates.</title>
        <authorList>
            <consortium name="DOE Joint Genome Institute"/>
            <person name="Jimenez D.J."/>
            <person name="Hector R.E."/>
            <person name="Riley R."/>
            <person name="Sun H."/>
            <person name="Grigoriev I.V."/>
            <person name="Van Elsas J.D."/>
            <person name="Nichols N.N."/>
        </authorList>
    </citation>
    <scope>NUCLEOTIDE SEQUENCE [LARGE SCALE GENOMIC DNA]</scope>
    <source>
        <strain evidence="2 3">NRRL 30616</strain>
    </source>
</reference>
<protein>
    <submittedName>
        <fullName evidence="2">Uncharacterized protein</fullName>
    </submittedName>
</protein>
<accession>A0A1J7I3X8</accession>
<sequence length="149" mass="15898">MASIALLVGVRDALQLLGGIRGAALLVAALCDDEAPQGSLTAGPNLDDVAARVHSCQTSASRRGEEVNPPYIVCYAHTHDAANYHRSSPRQLPNRLPSRSQYSIVMSVAARRRQVDTNAGARHTRGFASSERGRRVPSTQDTIPAGILT</sequence>
<name>A0A1J7I3X8_9PEZI</name>
<dbReference type="EMBL" id="KV875132">
    <property type="protein sequence ID" value="OIW22230.1"/>
    <property type="molecule type" value="Genomic_DNA"/>
</dbReference>
<feature type="region of interest" description="Disordered" evidence="1">
    <location>
        <begin position="116"/>
        <end position="149"/>
    </location>
</feature>
<dbReference type="AlphaFoldDB" id="A0A1J7I3X8"/>
<organism evidence="2 3">
    <name type="scientific">Coniochaeta ligniaria NRRL 30616</name>
    <dbReference type="NCBI Taxonomy" id="1408157"/>
    <lineage>
        <taxon>Eukaryota</taxon>
        <taxon>Fungi</taxon>
        <taxon>Dikarya</taxon>
        <taxon>Ascomycota</taxon>
        <taxon>Pezizomycotina</taxon>
        <taxon>Sordariomycetes</taxon>
        <taxon>Sordariomycetidae</taxon>
        <taxon>Coniochaetales</taxon>
        <taxon>Coniochaetaceae</taxon>
        <taxon>Coniochaeta</taxon>
    </lineage>
</organism>
<gene>
    <name evidence="2" type="ORF">CONLIGDRAFT_687746</name>
</gene>
<evidence type="ECO:0000256" key="1">
    <source>
        <dbReference type="SAM" id="MobiDB-lite"/>
    </source>
</evidence>
<evidence type="ECO:0000313" key="2">
    <source>
        <dbReference type="EMBL" id="OIW22230.1"/>
    </source>
</evidence>
<proteinExistence type="predicted"/>
<dbReference type="InParanoid" id="A0A1J7I3X8"/>
<evidence type="ECO:0000313" key="3">
    <source>
        <dbReference type="Proteomes" id="UP000182658"/>
    </source>
</evidence>
<keyword evidence="3" id="KW-1185">Reference proteome</keyword>
<dbReference type="Proteomes" id="UP000182658">
    <property type="component" value="Unassembled WGS sequence"/>
</dbReference>